<dbReference type="GO" id="GO:0016226">
    <property type="term" value="P:iron-sulfur cluster assembly"/>
    <property type="evidence" value="ECO:0000318"/>
    <property type="project" value="GO_Central"/>
</dbReference>
<dbReference type="GO" id="GO:0051536">
    <property type="term" value="F:iron-sulfur cluster binding"/>
    <property type="evidence" value="ECO:0007669"/>
    <property type="project" value="UniProtKB-KW"/>
</dbReference>
<dbReference type="Proteomes" id="UP000001542">
    <property type="component" value="Unassembled WGS sequence"/>
</dbReference>
<evidence type="ECO:0000256" key="3">
    <source>
        <dbReference type="ARBA" id="ARBA00012239"/>
    </source>
</evidence>
<evidence type="ECO:0000313" key="11">
    <source>
        <dbReference type="Proteomes" id="UP000001542"/>
    </source>
</evidence>
<name>A0A8U0WPX9_TRIV3</name>
<keyword evidence="6" id="KW-0663">Pyridoxal phosphate</keyword>
<dbReference type="RefSeq" id="XP_001320829.1">
    <property type="nucleotide sequence ID" value="XM_001320794.1"/>
</dbReference>
<evidence type="ECO:0000256" key="7">
    <source>
        <dbReference type="ARBA" id="ARBA00023004"/>
    </source>
</evidence>
<accession>A0A8U0WPX9</accession>
<evidence type="ECO:0000256" key="1">
    <source>
        <dbReference type="ARBA" id="ARBA00001933"/>
    </source>
</evidence>
<evidence type="ECO:0000256" key="4">
    <source>
        <dbReference type="ARBA" id="ARBA00022679"/>
    </source>
</evidence>
<reference evidence="10" key="1">
    <citation type="submission" date="2006-10" db="EMBL/GenBank/DDBJ databases">
        <authorList>
            <person name="Amadeo P."/>
            <person name="Zhao Q."/>
            <person name="Wortman J."/>
            <person name="Fraser-Liggett C."/>
            <person name="Carlton J."/>
        </authorList>
    </citation>
    <scope>NUCLEOTIDE SEQUENCE</scope>
    <source>
        <strain evidence="10">G3</strain>
    </source>
</reference>
<comment type="similarity">
    <text evidence="2">Belongs to the class-V pyridoxal-phosphate-dependent aminotransferase family. NifS/IscS subfamily.</text>
</comment>
<dbReference type="SUPFAM" id="SSF53383">
    <property type="entry name" value="PLP-dependent transferases"/>
    <property type="match status" value="1"/>
</dbReference>
<dbReference type="Gene3D" id="3.40.640.10">
    <property type="entry name" value="Type I PLP-dependent aspartate aminotransferase-like (Major domain)"/>
    <property type="match status" value="1"/>
</dbReference>
<dbReference type="GO" id="GO:0005739">
    <property type="term" value="C:mitochondrion"/>
    <property type="evidence" value="ECO:0000318"/>
    <property type="project" value="GO_Central"/>
</dbReference>
<dbReference type="PANTHER" id="PTHR11601">
    <property type="entry name" value="CYSTEINE DESULFURYLASE FAMILY MEMBER"/>
    <property type="match status" value="1"/>
</dbReference>
<dbReference type="FunFam" id="3.40.640.10:FF:000003">
    <property type="entry name" value="Cysteine desulfurase IscS"/>
    <property type="match status" value="1"/>
</dbReference>
<dbReference type="AlphaFoldDB" id="A0A8U0WPX9"/>
<dbReference type="KEGG" id="tva:4766511"/>
<dbReference type="Gene3D" id="3.90.1150.10">
    <property type="entry name" value="Aspartate Aminotransferase, domain 1"/>
    <property type="match status" value="1"/>
</dbReference>
<gene>
    <name evidence="10" type="ORF">TVAG_239660</name>
</gene>
<reference evidence="10" key="2">
    <citation type="journal article" date="2007" name="Science">
        <title>Draft genome sequence of the sexually transmitted pathogen Trichomonas vaginalis.</title>
        <authorList>
            <person name="Carlton J.M."/>
            <person name="Hirt R.P."/>
            <person name="Silva J.C."/>
            <person name="Delcher A.L."/>
            <person name="Schatz M."/>
            <person name="Zhao Q."/>
            <person name="Wortman J.R."/>
            <person name="Bidwell S.L."/>
            <person name="Alsmark U.C.M."/>
            <person name="Besteiro S."/>
            <person name="Sicheritz-Ponten T."/>
            <person name="Noel C.J."/>
            <person name="Dacks J.B."/>
            <person name="Foster P.G."/>
            <person name="Simillion C."/>
            <person name="Van de Peer Y."/>
            <person name="Miranda-Saavedra D."/>
            <person name="Barton G.J."/>
            <person name="Westrop G.D."/>
            <person name="Mueller S."/>
            <person name="Dessi D."/>
            <person name="Fiori P.L."/>
            <person name="Ren Q."/>
            <person name="Paulsen I."/>
            <person name="Zhang H."/>
            <person name="Bastida-Corcuera F.D."/>
            <person name="Simoes-Barbosa A."/>
            <person name="Brown M.T."/>
            <person name="Hayes R.D."/>
            <person name="Mukherjee M."/>
            <person name="Okumura C.Y."/>
            <person name="Schneider R."/>
            <person name="Smith A.J."/>
            <person name="Vanacova S."/>
            <person name="Villalvazo M."/>
            <person name="Haas B.J."/>
            <person name="Pertea M."/>
            <person name="Feldblyum T.V."/>
            <person name="Utterback T.R."/>
            <person name="Shu C.L."/>
            <person name="Osoegawa K."/>
            <person name="de Jong P.J."/>
            <person name="Hrdy I."/>
            <person name="Horvathova L."/>
            <person name="Zubacova Z."/>
            <person name="Dolezal P."/>
            <person name="Malik S.B."/>
            <person name="Logsdon J.M. Jr."/>
            <person name="Henze K."/>
            <person name="Gupta A."/>
            <person name="Wang C.C."/>
            <person name="Dunne R.L."/>
            <person name="Upcroft J.A."/>
            <person name="Upcroft P."/>
            <person name="White O."/>
            <person name="Salzberg S.L."/>
            <person name="Tang P."/>
            <person name="Chiu C.-H."/>
            <person name="Lee Y.-S."/>
            <person name="Embley T.M."/>
            <person name="Coombs G.H."/>
            <person name="Mottram J.C."/>
            <person name="Tachezy J."/>
            <person name="Fraser-Liggett C.M."/>
            <person name="Johnson P.J."/>
        </authorList>
    </citation>
    <scope>NUCLEOTIDE SEQUENCE [LARGE SCALE GENOMIC DNA]</scope>
    <source>
        <strain evidence="10">G3</strain>
    </source>
</reference>
<dbReference type="GO" id="GO:0031071">
    <property type="term" value="F:cysteine desulfurase activity"/>
    <property type="evidence" value="ECO:0000318"/>
    <property type="project" value="GO_Central"/>
</dbReference>
<dbReference type="InterPro" id="IPR000192">
    <property type="entry name" value="Aminotrans_V_dom"/>
</dbReference>
<evidence type="ECO:0000313" key="10">
    <source>
        <dbReference type="EMBL" id="EAY08606.1"/>
    </source>
</evidence>
<dbReference type="InterPro" id="IPR015424">
    <property type="entry name" value="PyrdxlP-dep_Trfase"/>
</dbReference>
<dbReference type="PANTHER" id="PTHR11601:SF34">
    <property type="entry name" value="CYSTEINE DESULFURASE"/>
    <property type="match status" value="1"/>
</dbReference>
<evidence type="ECO:0000256" key="6">
    <source>
        <dbReference type="ARBA" id="ARBA00022898"/>
    </source>
</evidence>
<dbReference type="Pfam" id="PF00266">
    <property type="entry name" value="Aminotran_5"/>
    <property type="match status" value="1"/>
</dbReference>
<dbReference type="OrthoDB" id="10250117at2759"/>
<evidence type="ECO:0000259" key="9">
    <source>
        <dbReference type="Pfam" id="PF00266"/>
    </source>
</evidence>
<feature type="domain" description="Aminotransferase class V" evidence="9">
    <location>
        <begin position="13"/>
        <end position="377"/>
    </location>
</feature>
<keyword evidence="8" id="KW-0411">Iron-sulfur</keyword>
<keyword evidence="5" id="KW-0479">Metal-binding</keyword>
<evidence type="ECO:0000256" key="2">
    <source>
        <dbReference type="ARBA" id="ARBA00006490"/>
    </source>
</evidence>
<organism evidence="10 11">
    <name type="scientific">Trichomonas vaginalis (strain ATCC PRA-98 / G3)</name>
    <dbReference type="NCBI Taxonomy" id="412133"/>
    <lineage>
        <taxon>Eukaryota</taxon>
        <taxon>Metamonada</taxon>
        <taxon>Parabasalia</taxon>
        <taxon>Trichomonadida</taxon>
        <taxon>Trichomonadidae</taxon>
        <taxon>Trichomonas</taxon>
    </lineage>
</organism>
<sequence length="411" mass="44809">MLGSVSRSYFKGHYLDTQATSVLDPRVFDTMIPYETYVHGNAHSKQHGFGQEAMAAVEKARKSVADLINAKPNEIIFTSGATECNNIAIKGAMGYLKNSGKKHVIVSSIEHKCVIESARALQKEGFDATFLQVGKDGRVDPKEVAKNIRPDTGLVSCMLVNNEIGSINPVQEISKICKSKGVWFHTDAAQGFGKIPIDVKKIGANFMSISGHKIHGPKGIGALYVSSRPRSRVEPIINGGGQERNIRSGTLAVPLIVGLGKAAEIAKREMKYDSPYIESLGKHLIEEVTKRIPYATVNGSLEHRWFGCVNISFEAVEGESLMATIPNFGVSSGSACTSASLEPSYVLKGIGVGDELAHTSLRIGISKFTTREEVDQFVELLEHAVKHLRDLSPLWEMKMSGIDLSQVEWIQ</sequence>
<keyword evidence="4" id="KW-0808">Transferase</keyword>
<evidence type="ECO:0000256" key="8">
    <source>
        <dbReference type="ARBA" id="ARBA00023014"/>
    </source>
</evidence>
<keyword evidence="11" id="KW-1185">Reference proteome</keyword>
<dbReference type="EMBL" id="DS113374">
    <property type="protein sequence ID" value="EAY08606.1"/>
    <property type="molecule type" value="Genomic_DNA"/>
</dbReference>
<protein>
    <recommendedName>
        <fullName evidence="3">cysteine desulfurase</fullName>
        <ecNumber evidence="3">2.8.1.7</ecNumber>
    </recommendedName>
</protein>
<evidence type="ECO:0000256" key="5">
    <source>
        <dbReference type="ARBA" id="ARBA00022723"/>
    </source>
</evidence>
<dbReference type="PIRSF" id="PIRSF005572">
    <property type="entry name" value="NifS"/>
    <property type="match status" value="1"/>
</dbReference>
<dbReference type="SMR" id="A0A8U0WPX9"/>
<comment type="cofactor">
    <cofactor evidence="1">
        <name>pyridoxal 5'-phosphate</name>
        <dbReference type="ChEBI" id="CHEBI:597326"/>
    </cofactor>
</comment>
<dbReference type="OMA" id="KGLYWAR"/>
<dbReference type="InterPro" id="IPR015422">
    <property type="entry name" value="PyrdxlP-dep_Trfase_small"/>
</dbReference>
<dbReference type="InterPro" id="IPR016454">
    <property type="entry name" value="Cysteine_dSase"/>
</dbReference>
<proteinExistence type="inferred from homology"/>
<dbReference type="VEuPathDB" id="TrichDB:TVAGG3_0430610"/>
<dbReference type="EC" id="2.8.1.7" evidence="3"/>
<dbReference type="GO" id="GO:0046872">
    <property type="term" value="F:metal ion binding"/>
    <property type="evidence" value="ECO:0007669"/>
    <property type="project" value="UniProtKB-KW"/>
</dbReference>
<dbReference type="InterPro" id="IPR015421">
    <property type="entry name" value="PyrdxlP-dep_Trfase_major"/>
</dbReference>
<keyword evidence="7" id="KW-0408">Iron</keyword>
<dbReference type="GO" id="GO:0005829">
    <property type="term" value="C:cytosol"/>
    <property type="evidence" value="ECO:0000318"/>
    <property type="project" value="GO_Central"/>
</dbReference>